<evidence type="ECO:0000256" key="4">
    <source>
        <dbReference type="SAM" id="MobiDB-lite"/>
    </source>
</evidence>
<keyword evidence="1" id="KW-0677">Repeat</keyword>
<gene>
    <name evidence="5" type="ORF">SPPG_00223</name>
</gene>
<evidence type="ECO:0000313" key="6">
    <source>
        <dbReference type="Proteomes" id="UP000053201"/>
    </source>
</evidence>
<dbReference type="PANTHER" id="PTHR14027:SF2">
    <property type="entry name" value="RNA POLYMERASE-ASSOCIATED PROTEIN CTR9 HOMOLOG"/>
    <property type="match status" value="1"/>
</dbReference>
<dbReference type="EMBL" id="KQ257450">
    <property type="protein sequence ID" value="KND04495.1"/>
    <property type="molecule type" value="Genomic_DNA"/>
</dbReference>
<dbReference type="InterPro" id="IPR019734">
    <property type="entry name" value="TPR_rpt"/>
</dbReference>
<dbReference type="RefSeq" id="XP_016612534.1">
    <property type="nucleotide sequence ID" value="XM_016748555.1"/>
</dbReference>
<dbReference type="Proteomes" id="UP000053201">
    <property type="component" value="Unassembled WGS sequence"/>
</dbReference>
<dbReference type="OrthoDB" id="343875at2759"/>
<dbReference type="Gene3D" id="1.25.40.10">
    <property type="entry name" value="Tetratricopeptide repeat domain"/>
    <property type="match status" value="4"/>
</dbReference>
<protein>
    <submittedName>
        <fullName evidence="5">Uncharacterized protein</fullName>
    </submittedName>
</protein>
<dbReference type="FunCoup" id="A0A0L0HUB7">
    <property type="interactions" value="523"/>
</dbReference>
<dbReference type="eggNOG" id="KOG2002">
    <property type="taxonomic scope" value="Eukaryota"/>
</dbReference>
<dbReference type="InParanoid" id="A0A0L0HUB7"/>
<dbReference type="InterPro" id="IPR031101">
    <property type="entry name" value="Ctr9"/>
</dbReference>
<feature type="repeat" description="TPR" evidence="3">
    <location>
        <begin position="598"/>
        <end position="631"/>
    </location>
</feature>
<organism evidence="5 6">
    <name type="scientific">Spizellomyces punctatus (strain DAOM BR117)</name>
    <dbReference type="NCBI Taxonomy" id="645134"/>
    <lineage>
        <taxon>Eukaryota</taxon>
        <taxon>Fungi</taxon>
        <taxon>Fungi incertae sedis</taxon>
        <taxon>Chytridiomycota</taxon>
        <taxon>Chytridiomycota incertae sedis</taxon>
        <taxon>Chytridiomycetes</taxon>
        <taxon>Spizellomycetales</taxon>
        <taxon>Spizellomycetaceae</taxon>
        <taxon>Spizellomyces</taxon>
    </lineage>
</organism>
<evidence type="ECO:0000256" key="1">
    <source>
        <dbReference type="ARBA" id="ARBA00022737"/>
    </source>
</evidence>
<proteinExistence type="predicted"/>
<accession>A0A0L0HUB7</accession>
<dbReference type="Pfam" id="PF14559">
    <property type="entry name" value="TPR_19"/>
    <property type="match status" value="2"/>
</dbReference>
<feature type="repeat" description="TPR" evidence="3">
    <location>
        <begin position="206"/>
        <end position="239"/>
    </location>
</feature>
<feature type="repeat" description="TPR" evidence="3">
    <location>
        <begin position="171"/>
        <end position="204"/>
    </location>
</feature>
<feature type="region of interest" description="Disordered" evidence="4">
    <location>
        <begin position="934"/>
        <end position="1144"/>
    </location>
</feature>
<dbReference type="AlphaFoldDB" id="A0A0L0HUB7"/>
<dbReference type="GO" id="GO:0000993">
    <property type="term" value="F:RNA polymerase II complex binding"/>
    <property type="evidence" value="ECO:0007669"/>
    <property type="project" value="TreeGrafter"/>
</dbReference>
<dbReference type="OMA" id="EHWLTIA"/>
<feature type="compositionally biased region" description="Basic residues" evidence="4">
    <location>
        <begin position="1010"/>
        <end position="1020"/>
    </location>
</feature>
<dbReference type="GO" id="GO:0016593">
    <property type="term" value="C:Cdc73/Paf1 complex"/>
    <property type="evidence" value="ECO:0007669"/>
    <property type="project" value="TreeGrafter"/>
</dbReference>
<feature type="repeat" description="TPR" evidence="3">
    <location>
        <begin position="564"/>
        <end position="597"/>
    </location>
</feature>
<feature type="compositionally biased region" description="Acidic residues" evidence="4">
    <location>
        <begin position="1056"/>
        <end position="1066"/>
    </location>
</feature>
<evidence type="ECO:0000313" key="5">
    <source>
        <dbReference type="EMBL" id="KND04495.1"/>
    </source>
</evidence>
<dbReference type="GO" id="GO:0006368">
    <property type="term" value="P:transcription elongation by RNA polymerase II"/>
    <property type="evidence" value="ECO:0007669"/>
    <property type="project" value="TreeGrafter"/>
</dbReference>
<feature type="repeat" description="TPR" evidence="3">
    <location>
        <begin position="323"/>
        <end position="356"/>
    </location>
</feature>
<dbReference type="SUPFAM" id="SSF48452">
    <property type="entry name" value="TPR-like"/>
    <property type="match status" value="3"/>
</dbReference>
<evidence type="ECO:0000256" key="3">
    <source>
        <dbReference type="PROSITE-ProRule" id="PRU00339"/>
    </source>
</evidence>
<dbReference type="GeneID" id="27683967"/>
<keyword evidence="6" id="KW-1185">Reference proteome</keyword>
<feature type="compositionally biased region" description="Basic and acidic residues" evidence="4">
    <location>
        <begin position="934"/>
        <end position="974"/>
    </location>
</feature>
<sequence length="1144" mass="129218">MSIDIPIGHGGEVLEVSRRDLKENESFVFSILNDEAVPLWVYVDIALEYWKQGLRHQFEEVVRTGLRRAPREAGPVEQKHQVLLLNLLASYYIETAKSLPADSEYANDNPDRLTANQCILQATELLNEALSLDNQDVYAIVASGNIRLVRREYDEASNSFQGALSRDSTCVPALLGEASVRCLKGDFDKALELYQKVLSIKPDLQPDVRVPIGICYYKLGATTQSRKALERALQLDPNNADALILLAILDWNVCRGPEAVSDDKRRLSTSANAKLLKVYRTNKRHPLLACQMAYRKLLRKEYTECIRYADMVLQRTDVTRLRAEGLTCKARALQAMRKYNEALQLFEKAAALDPSSVSILYGLAAMQIFKGQTENACQTLERILQKEPQNTEAMMRLVSLYAQMPTRRTTAVELFDKFSRSSGGGHSLDTLDSNKDEDAVDDPNVLIDVGRALESASIKRSASLYRRSLEKLQARGIQIPPELYNNMAVLHQLLAESTEDATRKSVENIKDGVQANGSTDANSEPRTKDELLISADKFYNLALSAANQSDVGDGFRRAATMTKATVQYNQARLLEAKGELRQAVDAYKQILEQYPAYTDARLRLGAIYCDEGRFEDALEHFKLVADADPQHAESRLLIGRACSLAGKRVEAKRAFDSVLKSIDNQNIYALCALGNVQVGLARSAARQDPKERDELIVRAHRLYDAALKHDPKCVQAAIGMGILFTEVGQLRDAYTIFSQVEQATGDLPSAALNLAHILLALDEKDAKIAIPLYEKALKKGFGQDSYVLQSLARAYYILARERKDDAAMHSALQWVQKAAKLNPSDAAIFFNLALVKQHMAVVLNDQPIERRNLAAMHRATEGIETAEKIFTALASRDPEHRPNYNITHAMHRKTYCKDVRKLSEKKIHETATLERQREERKERIREEQRLREEQKLQKEREEQELRRHQEEERERRRAEIQAKLQEDMARSRQLDEEEKEMEVNKRKSKGSKRVREVSPSDSDNEPQKNDKRRRMRKKADQKRANTADDSDGELNEVNPSRTAKRVGIRSNLSSEFVEDSEDEEEVPNSPKRQDPENSGEDDSQSGSKRKRVAESDQENAQASSDERLSHNGTPVESEDDDVHFKRPRLSKGTKAAVEDSEEEA</sequence>
<keyword evidence="2 3" id="KW-0802">TPR repeat</keyword>
<dbReference type="PROSITE" id="PS50005">
    <property type="entry name" value="TPR"/>
    <property type="match status" value="5"/>
</dbReference>
<dbReference type="Pfam" id="PF13432">
    <property type="entry name" value="TPR_16"/>
    <property type="match status" value="1"/>
</dbReference>
<dbReference type="GO" id="GO:0006355">
    <property type="term" value="P:regulation of DNA-templated transcription"/>
    <property type="evidence" value="ECO:0007669"/>
    <property type="project" value="InterPro"/>
</dbReference>
<evidence type="ECO:0000256" key="2">
    <source>
        <dbReference type="ARBA" id="ARBA00022803"/>
    </source>
</evidence>
<dbReference type="InterPro" id="IPR011990">
    <property type="entry name" value="TPR-like_helical_dom_sf"/>
</dbReference>
<dbReference type="STRING" id="645134.A0A0L0HUB7"/>
<dbReference type="PANTHER" id="PTHR14027">
    <property type="entry name" value="RNA POLYMERASE-ASSOCIATED PROTEIN CTR9"/>
    <property type="match status" value="1"/>
</dbReference>
<dbReference type="SMART" id="SM00028">
    <property type="entry name" value="TPR"/>
    <property type="match status" value="10"/>
</dbReference>
<reference evidence="5 6" key="1">
    <citation type="submission" date="2009-08" db="EMBL/GenBank/DDBJ databases">
        <title>The Genome Sequence of Spizellomyces punctatus strain DAOM BR117.</title>
        <authorList>
            <consortium name="The Broad Institute Genome Sequencing Platform"/>
            <person name="Russ C."/>
            <person name="Cuomo C."/>
            <person name="Shea T."/>
            <person name="Young S.K."/>
            <person name="Zeng Q."/>
            <person name="Koehrsen M."/>
            <person name="Haas B."/>
            <person name="Borodovsky M."/>
            <person name="Guigo R."/>
            <person name="Alvarado L."/>
            <person name="Berlin A."/>
            <person name="Bochicchio J."/>
            <person name="Borenstein D."/>
            <person name="Chapman S."/>
            <person name="Chen Z."/>
            <person name="Engels R."/>
            <person name="Freedman E."/>
            <person name="Gellesch M."/>
            <person name="Goldberg J."/>
            <person name="Griggs A."/>
            <person name="Gujja S."/>
            <person name="Heiman D."/>
            <person name="Hepburn T."/>
            <person name="Howarth C."/>
            <person name="Jen D."/>
            <person name="Larson L."/>
            <person name="Lewis B."/>
            <person name="Mehta T."/>
            <person name="Park D."/>
            <person name="Pearson M."/>
            <person name="Roberts A."/>
            <person name="Saif S."/>
            <person name="Shenoy N."/>
            <person name="Sisk P."/>
            <person name="Stolte C."/>
            <person name="Sykes S."/>
            <person name="Thomson T."/>
            <person name="Walk T."/>
            <person name="White J."/>
            <person name="Yandava C."/>
            <person name="Burger G."/>
            <person name="Gray M.W."/>
            <person name="Holland P.W.H."/>
            <person name="King N."/>
            <person name="Lang F.B.F."/>
            <person name="Roger A.J."/>
            <person name="Ruiz-Trillo I."/>
            <person name="Lander E."/>
            <person name="Nusbaum C."/>
        </authorList>
    </citation>
    <scope>NUCLEOTIDE SEQUENCE [LARGE SCALE GENOMIC DNA]</scope>
    <source>
        <strain evidence="5 6">DAOM BR117</strain>
    </source>
</reference>
<name>A0A0L0HUB7_SPIPD</name>
<dbReference type="VEuPathDB" id="FungiDB:SPPG_00223"/>